<name>A0ABU3UFY2_9ACTN</name>
<evidence type="ECO:0000256" key="2">
    <source>
        <dbReference type="ARBA" id="ARBA00023002"/>
    </source>
</evidence>
<accession>A0ABU3UFY2</accession>
<dbReference type="Pfam" id="PF00106">
    <property type="entry name" value="adh_short"/>
    <property type="match status" value="1"/>
</dbReference>
<dbReference type="SUPFAM" id="SSF51735">
    <property type="entry name" value="NAD(P)-binding Rossmann-fold domains"/>
    <property type="match status" value="1"/>
</dbReference>
<comment type="similarity">
    <text evidence="1 3">Belongs to the short-chain dehydrogenases/reductases (SDR) family.</text>
</comment>
<evidence type="ECO:0000313" key="4">
    <source>
        <dbReference type="EMBL" id="MDU8992831.1"/>
    </source>
</evidence>
<dbReference type="PANTHER" id="PTHR45024:SF2">
    <property type="entry name" value="SCP2 DOMAIN-CONTAINING PROTEIN"/>
    <property type="match status" value="1"/>
</dbReference>
<dbReference type="Proteomes" id="UP001257627">
    <property type="component" value="Unassembled WGS sequence"/>
</dbReference>
<evidence type="ECO:0000256" key="1">
    <source>
        <dbReference type="ARBA" id="ARBA00006484"/>
    </source>
</evidence>
<organism evidence="4 5">
    <name type="scientific">Streptomyces mirabilis</name>
    <dbReference type="NCBI Taxonomy" id="68239"/>
    <lineage>
        <taxon>Bacteria</taxon>
        <taxon>Bacillati</taxon>
        <taxon>Actinomycetota</taxon>
        <taxon>Actinomycetes</taxon>
        <taxon>Kitasatosporales</taxon>
        <taxon>Streptomycetaceae</taxon>
        <taxon>Streptomyces</taxon>
    </lineage>
</organism>
<dbReference type="InterPro" id="IPR002347">
    <property type="entry name" value="SDR_fam"/>
</dbReference>
<evidence type="ECO:0000313" key="5">
    <source>
        <dbReference type="Proteomes" id="UP001257627"/>
    </source>
</evidence>
<dbReference type="PANTHER" id="PTHR45024">
    <property type="entry name" value="DEHYDROGENASES, SHORT CHAIN"/>
    <property type="match status" value="1"/>
</dbReference>
<dbReference type="PRINTS" id="PR00080">
    <property type="entry name" value="SDRFAMILY"/>
</dbReference>
<gene>
    <name evidence="4" type="ORF">PU648_10755</name>
</gene>
<comment type="caution">
    <text evidence="4">The sequence shown here is derived from an EMBL/GenBank/DDBJ whole genome shotgun (WGS) entry which is preliminary data.</text>
</comment>
<reference evidence="4 5" key="1">
    <citation type="submission" date="2023-02" db="EMBL/GenBank/DDBJ databases">
        <authorList>
            <person name="Maleckis M."/>
        </authorList>
    </citation>
    <scope>NUCLEOTIDE SEQUENCE [LARGE SCALE GENOMIC DNA]</scope>
    <source>
        <strain evidence="4 5">P8-A2</strain>
    </source>
</reference>
<protein>
    <submittedName>
        <fullName evidence="4">SDR family NAD(P)-dependent oxidoreductase</fullName>
    </submittedName>
</protein>
<dbReference type="Gene3D" id="3.40.50.720">
    <property type="entry name" value="NAD(P)-binding Rossmann-like Domain"/>
    <property type="match status" value="1"/>
</dbReference>
<dbReference type="InterPro" id="IPR036291">
    <property type="entry name" value="NAD(P)-bd_dom_sf"/>
</dbReference>
<sequence>MSEFSFEGRVAVVTGAGRGIGRAHARLLAERGAKVVVNDLGGSMEGEGVDKGPAQSVVEEIVAAGGDAVADISDVSTQAGGQAIVDAAVDRYGRIDILVNNAGIIRWGGLPEVDLENLERHLAVHLIGSFNTMRAAWPHFVEQRYGRVVLTTSSGLFGLDNNLSYAAAKAGVVGLARSAKLAGEPHGIKVNLIAPAAQTRMAGGDAPVAEGRAAADGPSMPSMPSEAVSPIVAFLAHESCPVSGEIYTAGADRFARLFIASTEGYLHQGGQGDGRDGGLGGAATIEDIAKNWDAINDEAGYYVPSDLMSWSGSFLKHQFGG</sequence>
<keyword evidence="2" id="KW-0560">Oxidoreductase</keyword>
<evidence type="ECO:0000256" key="3">
    <source>
        <dbReference type="RuleBase" id="RU000363"/>
    </source>
</evidence>
<dbReference type="PRINTS" id="PR00081">
    <property type="entry name" value="GDHRDH"/>
</dbReference>
<dbReference type="InterPro" id="IPR051687">
    <property type="entry name" value="Peroxisomal_Beta-Oxidation"/>
</dbReference>
<proteinExistence type="inferred from homology"/>
<keyword evidence="5" id="KW-1185">Reference proteome</keyword>
<dbReference type="RefSeq" id="WP_316732580.1">
    <property type="nucleotide sequence ID" value="NZ_JARAKF010000001.1"/>
</dbReference>
<dbReference type="EMBL" id="JARAKF010000001">
    <property type="protein sequence ID" value="MDU8992831.1"/>
    <property type="molecule type" value="Genomic_DNA"/>
</dbReference>